<evidence type="ECO:0000256" key="2">
    <source>
        <dbReference type="ARBA" id="ARBA00022553"/>
    </source>
</evidence>
<gene>
    <name evidence="4" type="ORF">Llon_0384</name>
</gene>
<sequence>MVIEPRIFNVYGPTETTIWSTVAELSSEKTIHMGKPISNTDCYVLDDTKNKLPIGVWGDLYIGGAGVAKGYWNREELTQSVFVIINDELVYKTGDKVKWDANGNLVYGGRADSQIKLRGHRIELGDIEAAILSCVSVAQVVVTLQTIQNDQVLVAYMVAKEDEPLSVSVDDLRIRLEDKLPSYMIPSAVVELEAIPLTPNKKVDRKKLPIPNKEYASSNTRYVPPANSFEAELQSIWQAVMKMNNLSVVESFFSLGGHSLHIPQIVSNINSLHNASLTVRDFILHSTIRDLAVYLNARITSQEDLK</sequence>
<dbReference type="PANTHER" id="PTHR45527">
    <property type="entry name" value="NONRIBOSOMAL PEPTIDE SYNTHETASE"/>
    <property type="match status" value="1"/>
</dbReference>
<dbReference type="Gene3D" id="3.40.50.12780">
    <property type="entry name" value="N-terminal domain of ligase-like"/>
    <property type="match status" value="1"/>
</dbReference>
<dbReference type="SUPFAM" id="SSF56801">
    <property type="entry name" value="Acetyl-CoA synthetase-like"/>
    <property type="match status" value="1"/>
</dbReference>
<dbReference type="GO" id="GO:0043041">
    <property type="term" value="P:amino acid activation for nonribosomal peptide biosynthetic process"/>
    <property type="evidence" value="ECO:0007669"/>
    <property type="project" value="TreeGrafter"/>
</dbReference>
<feature type="domain" description="Carrier" evidence="3">
    <location>
        <begin position="224"/>
        <end position="299"/>
    </location>
</feature>
<keyword evidence="5" id="KW-1185">Reference proteome</keyword>
<proteinExistence type="predicted"/>
<dbReference type="Gene3D" id="1.10.1200.10">
    <property type="entry name" value="ACP-like"/>
    <property type="match status" value="1"/>
</dbReference>
<dbReference type="GO" id="GO:0031177">
    <property type="term" value="F:phosphopantetheine binding"/>
    <property type="evidence" value="ECO:0007669"/>
    <property type="project" value="TreeGrafter"/>
</dbReference>
<dbReference type="InterPro" id="IPR009081">
    <property type="entry name" value="PP-bd_ACP"/>
</dbReference>
<evidence type="ECO:0000256" key="1">
    <source>
        <dbReference type="ARBA" id="ARBA00022450"/>
    </source>
</evidence>
<dbReference type="PANTHER" id="PTHR45527:SF1">
    <property type="entry name" value="FATTY ACID SYNTHASE"/>
    <property type="match status" value="1"/>
</dbReference>
<comment type="caution">
    <text evidence="4">The sequence shown here is derived from an EMBL/GenBank/DDBJ whole genome shotgun (WGS) entry which is preliminary data.</text>
</comment>
<dbReference type="InterPro" id="IPR036736">
    <property type="entry name" value="ACP-like_sf"/>
</dbReference>
<dbReference type="InterPro" id="IPR042099">
    <property type="entry name" value="ANL_N_sf"/>
</dbReference>
<dbReference type="InterPro" id="IPR025110">
    <property type="entry name" value="AMP-bd_C"/>
</dbReference>
<reference evidence="4 5" key="1">
    <citation type="submission" date="2015-11" db="EMBL/GenBank/DDBJ databases">
        <title>Genomic analysis of 38 Legionella species identifies large and diverse effector repertoires.</title>
        <authorList>
            <person name="Burstein D."/>
            <person name="Amaro F."/>
            <person name="Zusman T."/>
            <person name="Lifshitz Z."/>
            <person name="Cohen O."/>
            <person name="Gilbert J.A."/>
            <person name="Pupko T."/>
            <person name="Shuman H.A."/>
            <person name="Segal G."/>
        </authorList>
    </citation>
    <scope>NUCLEOTIDE SEQUENCE [LARGE SCALE GENOMIC DNA]</scope>
    <source>
        <strain evidence="4 5">ATCC 49505</strain>
    </source>
</reference>
<dbReference type="Pfam" id="PF00501">
    <property type="entry name" value="AMP-binding"/>
    <property type="match status" value="1"/>
</dbReference>
<keyword evidence="1" id="KW-0596">Phosphopantetheine</keyword>
<dbReference type="Proteomes" id="UP000054997">
    <property type="component" value="Unassembled WGS sequence"/>
</dbReference>
<dbReference type="InterPro" id="IPR000873">
    <property type="entry name" value="AMP-dep_synth/lig_dom"/>
</dbReference>
<dbReference type="InterPro" id="IPR045851">
    <property type="entry name" value="AMP-bd_C_sf"/>
</dbReference>
<evidence type="ECO:0000313" key="4">
    <source>
        <dbReference type="EMBL" id="KTD22851.1"/>
    </source>
</evidence>
<dbReference type="STRING" id="45068.Llon_0384"/>
<dbReference type="OrthoDB" id="9757559at2"/>
<evidence type="ECO:0000313" key="5">
    <source>
        <dbReference type="Proteomes" id="UP000054997"/>
    </source>
</evidence>
<dbReference type="EMBL" id="LNYK01000004">
    <property type="protein sequence ID" value="KTD22851.1"/>
    <property type="molecule type" value="Genomic_DNA"/>
</dbReference>
<dbReference type="SUPFAM" id="SSF47336">
    <property type="entry name" value="ACP-like"/>
    <property type="match status" value="1"/>
</dbReference>
<dbReference type="Pfam" id="PF13193">
    <property type="entry name" value="AMP-binding_C"/>
    <property type="match status" value="1"/>
</dbReference>
<dbReference type="Pfam" id="PF00550">
    <property type="entry name" value="PP-binding"/>
    <property type="match status" value="1"/>
</dbReference>
<accession>A0A0W0VRV2</accession>
<protein>
    <submittedName>
        <fullName evidence="4">Peptide synthetase, non-ribosomal</fullName>
    </submittedName>
</protein>
<dbReference type="PROSITE" id="PS50075">
    <property type="entry name" value="CARRIER"/>
    <property type="match status" value="1"/>
</dbReference>
<dbReference type="GO" id="GO:0005737">
    <property type="term" value="C:cytoplasm"/>
    <property type="evidence" value="ECO:0007669"/>
    <property type="project" value="TreeGrafter"/>
</dbReference>
<organism evidence="4 5">
    <name type="scientific">Legionella londiniensis</name>
    <dbReference type="NCBI Taxonomy" id="45068"/>
    <lineage>
        <taxon>Bacteria</taxon>
        <taxon>Pseudomonadati</taxon>
        <taxon>Pseudomonadota</taxon>
        <taxon>Gammaproteobacteria</taxon>
        <taxon>Legionellales</taxon>
        <taxon>Legionellaceae</taxon>
        <taxon>Legionella</taxon>
    </lineage>
</organism>
<dbReference type="GO" id="GO:0044550">
    <property type="term" value="P:secondary metabolite biosynthetic process"/>
    <property type="evidence" value="ECO:0007669"/>
    <property type="project" value="TreeGrafter"/>
</dbReference>
<evidence type="ECO:0000259" key="3">
    <source>
        <dbReference type="PROSITE" id="PS50075"/>
    </source>
</evidence>
<dbReference type="Gene3D" id="3.30.300.30">
    <property type="match status" value="1"/>
</dbReference>
<name>A0A0W0VRV2_9GAMM</name>
<dbReference type="AlphaFoldDB" id="A0A0W0VRV2"/>
<keyword evidence="2" id="KW-0597">Phosphoprotein</keyword>
<dbReference type="FunFam" id="3.30.300.30:FF:000010">
    <property type="entry name" value="Enterobactin synthetase component F"/>
    <property type="match status" value="1"/>
</dbReference>
<dbReference type="PATRIC" id="fig|45068.5.peg.411"/>
<dbReference type="RefSeq" id="WP_058528405.1">
    <property type="nucleotide sequence ID" value="NZ_CAAAHZ010000023.1"/>
</dbReference>